<dbReference type="GO" id="GO:0005524">
    <property type="term" value="F:ATP binding"/>
    <property type="evidence" value="ECO:0007669"/>
    <property type="project" value="UniProtKB-UniRule"/>
</dbReference>
<feature type="domain" description="ATP-grasp" evidence="3">
    <location>
        <begin position="63"/>
        <end position="322"/>
    </location>
</feature>
<dbReference type="GO" id="GO:0008716">
    <property type="term" value="F:D-alanine-D-alanine ligase activity"/>
    <property type="evidence" value="ECO:0007669"/>
    <property type="project" value="InterPro"/>
</dbReference>
<evidence type="ECO:0000313" key="5">
    <source>
        <dbReference type="Proteomes" id="UP000092382"/>
    </source>
</evidence>
<dbReference type="AlphaFoldDB" id="A0A1B7VKL0"/>
<dbReference type="PANTHER" id="PTHR21621:SF0">
    <property type="entry name" value="BETA-CITRYLGLUTAMATE SYNTHASE B-RELATED"/>
    <property type="match status" value="1"/>
</dbReference>
<dbReference type="Gene3D" id="3.30.1490.20">
    <property type="entry name" value="ATP-grasp fold, A domain"/>
    <property type="match status" value="1"/>
</dbReference>
<gene>
    <name evidence="4" type="ORF">AN481_17345</name>
</gene>
<dbReference type="GO" id="GO:0005737">
    <property type="term" value="C:cytoplasm"/>
    <property type="evidence" value="ECO:0007669"/>
    <property type="project" value="TreeGrafter"/>
</dbReference>
<proteinExistence type="predicted"/>
<dbReference type="PATRIC" id="fig|1710894.3.peg.2498"/>
<dbReference type="InterPro" id="IPR013651">
    <property type="entry name" value="ATP-grasp_RimK-type"/>
</dbReference>
<dbReference type="InterPro" id="IPR013815">
    <property type="entry name" value="ATP_grasp_subdomain_1"/>
</dbReference>
<dbReference type="InterPro" id="IPR011761">
    <property type="entry name" value="ATP-grasp"/>
</dbReference>
<accession>A0A1B7VKL0</accession>
<dbReference type="PROSITE" id="PS50975">
    <property type="entry name" value="ATP_GRASP"/>
    <property type="match status" value="1"/>
</dbReference>
<dbReference type="Gene3D" id="3.30.470.20">
    <property type="entry name" value="ATP-grasp fold, B domain"/>
    <property type="match status" value="2"/>
</dbReference>
<dbReference type="Pfam" id="PF07478">
    <property type="entry name" value="Dala_Dala_lig_C"/>
    <property type="match status" value="1"/>
</dbReference>
<dbReference type="SUPFAM" id="SSF56059">
    <property type="entry name" value="Glutathione synthetase ATP-binding domain-like"/>
    <property type="match status" value="1"/>
</dbReference>
<evidence type="ECO:0000313" key="4">
    <source>
        <dbReference type="EMBL" id="OBQ20025.1"/>
    </source>
</evidence>
<sequence length="332" mass="37318">MSITSIVKKVALEIGAVVLVEPEYERVGHITFKNGKKSVFSHSKLDINGFGAAELVKDKAYSNFFLKQFGYKVTEGKTFFNDKLRAKLANLRNIDDGFNYAQLIGFPVIVKPLNLSQGRLVTKVYNQAEYYDVANKIFTIKSGLIVEKFYSGNDYRIVVLDNEIFAAYQRIPLFVVGNGRSNVLELLQQKQEELVSSGRKKVINFHDFRIDKKLKTQNFDWDSVIPNNQIVYLLDNANLSSGGEAVDFSETIDPDFQKLAINITKDIGLRLAGIDILTDDITMPIKDYTLIEVNGSPGLDHYAASGKVATARVEELYLKILKVLENDIAVTR</sequence>
<dbReference type="InterPro" id="IPR011095">
    <property type="entry name" value="Dala_Dala_lig_C"/>
</dbReference>
<evidence type="ECO:0000256" key="1">
    <source>
        <dbReference type="ARBA" id="ARBA00022598"/>
    </source>
</evidence>
<evidence type="ECO:0000256" key="2">
    <source>
        <dbReference type="PROSITE-ProRule" id="PRU00409"/>
    </source>
</evidence>
<dbReference type="STRING" id="1803587.GCA_001593825_03603"/>
<dbReference type="Pfam" id="PF08443">
    <property type="entry name" value="RimK"/>
    <property type="match status" value="1"/>
</dbReference>
<dbReference type="GO" id="GO:0046872">
    <property type="term" value="F:metal ion binding"/>
    <property type="evidence" value="ECO:0007669"/>
    <property type="project" value="InterPro"/>
</dbReference>
<comment type="caution">
    <text evidence="4">The sequence shown here is derived from an EMBL/GenBank/DDBJ whole genome shotgun (WGS) entry which is preliminary data.</text>
</comment>
<keyword evidence="2" id="KW-0067">ATP-binding</keyword>
<dbReference type="EMBL" id="LJOY01000080">
    <property type="protein sequence ID" value="OBQ20025.1"/>
    <property type="molecule type" value="Genomic_DNA"/>
</dbReference>
<keyword evidence="2" id="KW-0547">Nucleotide-binding</keyword>
<dbReference type="Proteomes" id="UP000092382">
    <property type="component" value="Unassembled WGS sequence"/>
</dbReference>
<keyword evidence="1" id="KW-0436">Ligase</keyword>
<reference evidence="4 5" key="1">
    <citation type="submission" date="2015-09" db="EMBL/GenBank/DDBJ databases">
        <title>Whole genome shotgun sequence assembly of Aphanizomenon flos-aquae UKL13.</title>
        <authorList>
            <person name="Driscoll C."/>
        </authorList>
    </citation>
    <scope>NUCLEOTIDE SEQUENCE [LARGE SCALE GENOMIC DNA]</scope>
    <source>
        <strain evidence="4">MDT13</strain>
    </source>
</reference>
<name>A0A1B7VKL0_APHFL</name>
<dbReference type="PANTHER" id="PTHR21621">
    <property type="entry name" value="RIBOSOMAL PROTEIN S6 MODIFICATION PROTEIN"/>
    <property type="match status" value="1"/>
</dbReference>
<evidence type="ECO:0000259" key="3">
    <source>
        <dbReference type="PROSITE" id="PS50975"/>
    </source>
</evidence>
<organism evidence="4 5">
    <name type="scientific">Aphanizomenon flos-aquae LD13</name>
    <dbReference type="NCBI Taxonomy" id="1710894"/>
    <lineage>
        <taxon>Bacteria</taxon>
        <taxon>Bacillati</taxon>
        <taxon>Cyanobacteriota</taxon>
        <taxon>Cyanophyceae</taxon>
        <taxon>Nostocales</taxon>
        <taxon>Aphanizomenonaceae</taxon>
        <taxon>Aphanizomenon</taxon>
    </lineage>
</organism>
<protein>
    <submittedName>
        <fullName evidence="4">Cyanophycin synthetase</fullName>
    </submittedName>
</protein>